<dbReference type="GO" id="GO:0016987">
    <property type="term" value="F:sigma factor activity"/>
    <property type="evidence" value="ECO:0007669"/>
    <property type="project" value="UniProtKB-KW"/>
</dbReference>
<dbReference type="Pfam" id="PF08281">
    <property type="entry name" value="Sigma70_r4_2"/>
    <property type="match status" value="1"/>
</dbReference>
<keyword evidence="4" id="KW-0804">Transcription</keyword>
<dbReference type="eggNOG" id="COG1595">
    <property type="taxonomic scope" value="Bacteria"/>
</dbReference>
<evidence type="ECO:0000256" key="3">
    <source>
        <dbReference type="ARBA" id="ARBA00023082"/>
    </source>
</evidence>
<dbReference type="NCBIfam" id="TIGR02937">
    <property type="entry name" value="sigma70-ECF"/>
    <property type="match status" value="1"/>
</dbReference>
<evidence type="ECO:0000313" key="7">
    <source>
        <dbReference type="Proteomes" id="UP000003586"/>
    </source>
</evidence>
<dbReference type="STRING" id="929713.NIASO_15945"/>
<dbReference type="InterPro" id="IPR039425">
    <property type="entry name" value="RNA_pol_sigma-70-like"/>
</dbReference>
<dbReference type="InterPro" id="IPR013325">
    <property type="entry name" value="RNA_pol_sigma_r2"/>
</dbReference>
<dbReference type="InterPro" id="IPR036388">
    <property type="entry name" value="WH-like_DNA-bd_sf"/>
</dbReference>
<dbReference type="InterPro" id="IPR013324">
    <property type="entry name" value="RNA_pol_sigma_r3/r4-like"/>
</dbReference>
<dbReference type="SUPFAM" id="SSF88659">
    <property type="entry name" value="Sigma3 and sigma4 domains of RNA polymerase sigma factors"/>
    <property type="match status" value="1"/>
</dbReference>
<dbReference type="HOGENOM" id="CLU_047691_4_3_10"/>
<dbReference type="InterPro" id="IPR014284">
    <property type="entry name" value="RNA_pol_sigma-70_dom"/>
</dbReference>
<keyword evidence="7" id="KW-1185">Reference proteome</keyword>
<keyword evidence="2" id="KW-0805">Transcription regulation</keyword>
<protein>
    <recommendedName>
        <fullName evidence="5">RNA polymerase sigma factor 70 region 4 type 2 domain-containing protein</fullName>
    </recommendedName>
</protein>
<organism evidence="6 7">
    <name type="scientific">Niabella soli DSM 19437</name>
    <dbReference type="NCBI Taxonomy" id="929713"/>
    <lineage>
        <taxon>Bacteria</taxon>
        <taxon>Pseudomonadati</taxon>
        <taxon>Bacteroidota</taxon>
        <taxon>Chitinophagia</taxon>
        <taxon>Chitinophagales</taxon>
        <taxon>Chitinophagaceae</taxon>
        <taxon>Niabella</taxon>
    </lineage>
</organism>
<keyword evidence="3" id="KW-0731">Sigma factor</keyword>
<dbReference type="InterPro" id="IPR013249">
    <property type="entry name" value="RNA_pol_sigma70_r4_t2"/>
</dbReference>
<sequence length="156" mass="17658">MVRVSDIANEVVEDVFMKVWTSQSLLRNVENLSVYLYVAVKNQSLNRLSAQAREWMVSGLDNLEPDVAVINNDPYTFTVTNEMLNRVNHAIDQLPPRCKMIFKLIREDGLKYKEVAAILNISVNTIDVQMATAVKRISEALGIPKNIPQQQSAKKI</sequence>
<accession>W0F926</accession>
<evidence type="ECO:0000256" key="2">
    <source>
        <dbReference type="ARBA" id="ARBA00023015"/>
    </source>
</evidence>
<evidence type="ECO:0000256" key="1">
    <source>
        <dbReference type="ARBA" id="ARBA00010641"/>
    </source>
</evidence>
<comment type="similarity">
    <text evidence="1">Belongs to the sigma-70 factor family. ECF subfamily.</text>
</comment>
<dbReference type="Gene3D" id="1.10.1740.10">
    <property type="match status" value="1"/>
</dbReference>
<dbReference type="KEGG" id="nso:NIASO_15945"/>
<dbReference type="Gene3D" id="1.10.10.10">
    <property type="entry name" value="Winged helix-like DNA-binding domain superfamily/Winged helix DNA-binding domain"/>
    <property type="match status" value="1"/>
</dbReference>
<dbReference type="GO" id="GO:0003677">
    <property type="term" value="F:DNA binding"/>
    <property type="evidence" value="ECO:0007669"/>
    <property type="project" value="InterPro"/>
</dbReference>
<evidence type="ECO:0000259" key="5">
    <source>
        <dbReference type="Pfam" id="PF08281"/>
    </source>
</evidence>
<dbReference type="CDD" id="cd06171">
    <property type="entry name" value="Sigma70_r4"/>
    <property type="match status" value="1"/>
</dbReference>
<dbReference type="SUPFAM" id="SSF88946">
    <property type="entry name" value="Sigma2 domain of RNA polymerase sigma factors"/>
    <property type="match status" value="1"/>
</dbReference>
<reference evidence="6 7" key="1">
    <citation type="submission" date="2013-12" db="EMBL/GenBank/DDBJ databases">
        <authorList>
            <consortium name="DOE Joint Genome Institute"/>
            <person name="Eisen J."/>
            <person name="Huntemann M."/>
            <person name="Han J."/>
            <person name="Chen A."/>
            <person name="Kyrpides N."/>
            <person name="Mavromatis K."/>
            <person name="Markowitz V."/>
            <person name="Palaniappan K."/>
            <person name="Ivanova N."/>
            <person name="Schaumberg A."/>
            <person name="Pati A."/>
            <person name="Liolios K."/>
            <person name="Nordberg H.P."/>
            <person name="Cantor M.N."/>
            <person name="Hua S.X."/>
            <person name="Woyke T."/>
        </authorList>
    </citation>
    <scope>NUCLEOTIDE SEQUENCE [LARGE SCALE GENOMIC DNA]</scope>
    <source>
        <strain evidence="7">DSM 19437</strain>
    </source>
</reference>
<evidence type="ECO:0000256" key="4">
    <source>
        <dbReference type="ARBA" id="ARBA00023163"/>
    </source>
</evidence>
<dbReference type="PANTHER" id="PTHR43133">
    <property type="entry name" value="RNA POLYMERASE ECF-TYPE SIGMA FACTO"/>
    <property type="match status" value="1"/>
</dbReference>
<evidence type="ECO:0000313" key="6">
    <source>
        <dbReference type="EMBL" id="AHF17876.1"/>
    </source>
</evidence>
<name>W0F926_9BACT</name>
<proteinExistence type="inferred from homology"/>
<dbReference type="Proteomes" id="UP000003586">
    <property type="component" value="Chromosome"/>
</dbReference>
<feature type="domain" description="RNA polymerase sigma factor 70 region 4 type 2" evidence="5">
    <location>
        <begin position="86"/>
        <end position="137"/>
    </location>
</feature>
<dbReference type="PANTHER" id="PTHR43133:SF46">
    <property type="entry name" value="RNA POLYMERASE SIGMA-70 FACTOR ECF SUBFAMILY"/>
    <property type="match status" value="1"/>
</dbReference>
<dbReference type="GO" id="GO:0006352">
    <property type="term" value="P:DNA-templated transcription initiation"/>
    <property type="evidence" value="ECO:0007669"/>
    <property type="project" value="InterPro"/>
</dbReference>
<dbReference type="EMBL" id="CP007035">
    <property type="protein sequence ID" value="AHF17876.1"/>
    <property type="molecule type" value="Genomic_DNA"/>
</dbReference>
<gene>
    <name evidence="6" type="ORF">NIASO_15945</name>
</gene>
<dbReference type="AlphaFoldDB" id="W0F926"/>